<feature type="domain" description="Retinoblastoma-associated protein C-terminal" evidence="21">
    <location>
        <begin position="947"/>
        <end position="1064"/>
    </location>
</feature>
<feature type="domain" description="Retinoblastoma-associated protein N-terminal" evidence="19">
    <location>
        <begin position="54"/>
        <end position="196"/>
    </location>
</feature>
<reference evidence="22" key="4">
    <citation type="submission" date="2025-08" db="UniProtKB">
        <authorList>
            <consortium name="Ensembl"/>
        </authorList>
    </citation>
    <scope>IDENTIFICATION</scope>
</reference>
<dbReference type="SMART" id="SM01368">
    <property type="entry name" value="RB_A"/>
    <property type="match status" value="1"/>
</dbReference>
<keyword evidence="6" id="KW-0805">Transcription regulation</keyword>
<evidence type="ECO:0000259" key="21">
    <source>
        <dbReference type="SMART" id="SM01369"/>
    </source>
</evidence>
<dbReference type="GeneTree" id="ENSGT00950000183202"/>
<dbReference type="SMART" id="SM00385">
    <property type="entry name" value="CYCLIN"/>
    <property type="match status" value="1"/>
</dbReference>
<reference evidence="23" key="1">
    <citation type="journal article" date="2014" name="Science">
        <title>Nonhuman genetics. Genomic basis for the convergent evolution of electric organs.</title>
        <authorList>
            <person name="Gallant J.R."/>
            <person name="Traeger L.L."/>
            <person name="Volkening J.D."/>
            <person name="Moffett H."/>
            <person name="Chen P.H."/>
            <person name="Novina C.D."/>
            <person name="Phillips G.N.Jr."/>
            <person name="Anand R."/>
            <person name="Wells G.B."/>
            <person name="Pinch M."/>
            <person name="Guth R."/>
            <person name="Unguez G.A."/>
            <person name="Albert J.S."/>
            <person name="Zakon H.H."/>
            <person name="Samanta M.P."/>
            <person name="Sussman M.R."/>
        </authorList>
    </citation>
    <scope>NUCLEOTIDE SEQUENCE [LARGE SCALE GENOMIC DNA]</scope>
</reference>
<reference evidence="22" key="3">
    <citation type="submission" date="2020-05" db="EMBL/GenBank/DDBJ databases">
        <title>Electrophorus electricus (electric eel) genome, fEleEle1, primary haplotype.</title>
        <authorList>
            <person name="Myers G."/>
            <person name="Meyer A."/>
            <person name="Fedrigo O."/>
            <person name="Formenti G."/>
            <person name="Rhie A."/>
            <person name="Tracey A."/>
            <person name="Sims Y."/>
            <person name="Jarvis E.D."/>
        </authorList>
    </citation>
    <scope>NUCLEOTIDE SEQUENCE [LARGE SCALE GENOMIC DNA]</scope>
</reference>
<evidence type="ECO:0000259" key="18">
    <source>
        <dbReference type="SMART" id="SM00385"/>
    </source>
</evidence>
<evidence type="ECO:0000256" key="14">
    <source>
        <dbReference type="ARBA" id="ARBA00076028"/>
    </source>
</evidence>
<name>A0A4W4E976_ELEEL</name>
<dbReference type="GO" id="GO:0000977">
    <property type="term" value="F:RNA polymerase II transcription regulatory region sequence-specific DNA binding"/>
    <property type="evidence" value="ECO:0007669"/>
    <property type="project" value="TreeGrafter"/>
</dbReference>
<dbReference type="GO" id="GO:0000785">
    <property type="term" value="C:chromatin"/>
    <property type="evidence" value="ECO:0007669"/>
    <property type="project" value="TreeGrafter"/>
</dbReference>
<keyword evidence="5" id="KW-0156">Chromatin regulator</keyword>
<feature type="compositionally biased region" description="Polar residues" evidence="17">
    <location>
        <begin position="859"/>
        <end position="873"/>
    </location>
</feature>
<dbReference type="InterPro" id="IPR013763">
    <property type="entry name" value="Cyclin-like_dom"/>
</dbReference>
<dbReference type="SMART" id="SM01369">
    <property type="entry name" value="Rb_C"/>
    <property type="match status" value="1"/>
</dbReference>
<keyword evidence="11" id="KW-0131">Cell cycle</keyword>
<keyword evidence="7" id="KW-0238">DNA-binding</keyword>
<dbReference type="Gene3D" id="1.10.472.10">
    <property type="entry name" value="Cyclin-like"/>
    <property type="match status" value="3"/>
</dbReference>
<dbReference type="InterPro" id="IPR024599">
    <property type="entry name" value="RB_N"/>
</dbReference>
<evidence type="ECO:0000256" key="1">
    <source>
        <dbReference type="ARBA" id="ARBA00004123"/>
    </source>
</evidence>
<keyword evidence="4" id="KW-0597">Phosphoprotein</keyword>
<dbReference type="GO" id="GO:0006325">
    <property type="term" value="P:chromatin organization"/>
    <property type="evidence" value="ECO:0007669"/>
    <property type="project" value="UniProtKB-KW"/>
</dbReference>
<evidence type="ECO:0000256" key="10">
    <source>
        <dbReference type="ARBA" id="ARBA00023242"/>
    </source>
</evidence>
<comment type="subcellular location">
    <subcellularLocation>
        <location evidence="1">Nucleus</location>
    </subcellularLocation>
</comment>
<dbReference type="GO" id="GO:0006357">
    <property type="term" value="P:regulation of transcription by RNA polymerase II"/>
    <property type="evidence" value="ECO:0007669"/>
    <property type="project" value="InterPro"/>
</dbReference>
<feature type="compositionally biased region" description="Low complexity" evidence="17">
    <location>
        <begin position="884"/>
        <end position="911"/>
    </location>
</feature>
<sequence length="1064" mass="119322">TQGSRFEDLCRVLNMDEEASNGAWRSYENISKNYTLEGSELHWLACALYVACRTSVPTVGKGTAEGNYVSLTRILRSSEQSLIEFFSKMKKWQDMANLPKEFRQSTEKLERNFTVTSVIFKKYVPIFKDIFKTPSEEPPRAHRSRKQRRHPCTVAEVFHFCWVLFVHAKGNFPMISDDLVNSYHLLLCALDLVYCNSLLCSNRKDLLNPSFKGLPEDFSSKDYKPGVGPFCFIEQLCELHDGLVLEAKGVKEHFWKPFIKRLFERKILKGKEETLTGFLDPVNFGDSLASLNRVYEEHILSSGALDERIFLGEGAKEDIGTPAPCLCEGVENQGLPAATALKVSTPLTGRTYVQESNFGTPVSMAVQGVGRLHSLLTGLKHRPSLRLQEIFKACARDPTEAMAARLREMSDTFLQNYEAKGEENRSLARDIAAKYFCLAEALYNKTLEGIIDQEKRRLGDSDLSCILEQDMFHRSLIACCLEIVIFSYRPPGEFQRVLQIFGIPPYHFYKVIEVLVRAEDGLFREVVKHLNHVEEQVLESLAWKEGSPLWDSIREAKNNVPSCQEVRLHNYFFPTPFNLLMPQSNLRHAAIAEYTVIRVSPSSTTLHERYSSPPTGTVRRRLFVDSETTSDSAASVRVTQPSLVSTIPAGQTVVTMATATVTANNGQTVTIPVQGIANENGGITFIPVQVSVTGQSGAGLQPLTAQALTGTLNTQHLTVTTPTSTTHNSPAACKQGKKSPQQGTSPSRVQRTGSLSLFFRKVYHLASVRLRDLCVKLDISTELRRQIWTCFEYSLVHCTQLMMDRHLDQVLMCAIYVMTKVTKEDKSFQNIMKCYRSQPQASSSVYRSVLISGRKRHLSGNSENNSKQQTSPSEGAHEQGSGGSSPMSMRSSSTLPMPQPSSAPSTPTRAPGAILEQEEEERGDLIRFYNHVYIKQIKHFALRYSSSSPKAGTETPPLCPYPSLRIGSPRRVLLSHNHSIYISPHKSGSPVTPRDKIFYYISSSPSNRLREINSMIRTGETPTKKRTMALEEEQQSPAKRLCQDNQTALLRRLQDVANDRSSSH</sequence>
<dbReference type="InterPro" id="IPR002719">
    <property type="entry name" value="RB_B"/>
</dbReference>
<feature type="region of interest" description="Disordered" evidence="17">
    <location>
        <begin position="1018"/>
        <end position="1040"/>
    </location>
</feature>
<keyword evidence="8" id="KW-0804">Transcription</keyword>
<evidence type="ECO:0000256" key="12">
    <source>
        <dbReference type="ARBA" id="ARBA00056129"/>
    </source>
</evidence>
<dbReference type="FunFam" id="1.10.472.10:FF:000048">
    <property type="entry name" value="Retinoblastoma-like 2, isoform CRA_a"/>
    <property type="match status" value="1"/>
</dbReference>
<evidence type="ECO:0000259" key="20">
    <source>
        <dbReference type="SMART" id="SM01368"/>
    </source>
</evidence>
<keyword evidence="23" id="KW-1185">Reference proteome</keyword>
<dbReference type="GO" id="GO:0005667">
    <property type="term" value="C:transcription regulator complex"/>
    <property type="evidence" value="ECO:0007669"/>
    <property type="project" value="TreeGrafter"/>
</dbReference>
<dbReference type="InterPro" id="IPR036915">
    <property type="entry name" value="Cyclin-like_sf"/>
</dbReference>
<dbReference type="Gene3D" id="1.10.472.140">
    <property type="match status" value="1"/>
</dbReference>
<dbReference type="GO" id="GO:0030154">
    <property type="term" value="P:cell differentiation"/>
    <property type="evidence" value="ECO:0007669"/>
    <property type="project" value="TreeGrafter"/>
</dbReference>
<dbReference type="AlphaFoldDB" id="A0A4W4E976"/>
<feature type="domain" description="Cyclin-like" evidence="18">
    <location>
        <begin position="768"/>
        <end position="934"/>
    </location>
</feature>
<reference evidence="23" key="2">
    <citation type="journal article" date="2017" name="Sci. Adv.">
        <title>A tail of two voltages: Proteomic comparison of the three electric organs of the electric eel.</title>
        <authorList>
            <person name="Traeger L.L."/>
            <person name="Sabat G."/>
            <person name="Barrett-Wilt G.A."/>
            <person name="Wells G.B."/>
            <person name="Sussman M.R."/>
        </authorList>
    </citation>
    <scope>NUCLEOTIDE SEQUENCE [LARGE SCALE GENOMIC DNA]</scope>
</reference>
<keyword evidence="10" id="KW-0539">Nucleus</keyword>
<evidence type="ECO:0000256" key="5">
    <source>
        <dbReference type="ARBA" id="ARBA00022853"/>
    </source>
</evidence>
<dbReference type="Proteomes" id="UP000314983">
    <property type="component" value="Chromosome 2"/>
</dbReference>
<dbReference type="PANTHER" id="PTHR13742:SF8">
    <property type="entry name" value="RETINOBLASTOMA-LIKE PROTEIN 2"/>
    <property type="match status" value="1"/>
</dbReference>
<dbReference type="Pfam" id="PF01857">
    <property type="entry name" value="RB_B"/>
    <property type="match status" value="1"/>
</dbReference>
<evidence type="ECO:0000256" key="8">
    <source>
        <dbReference type="ARBA" id="ARBA00023163"/>
    </source>
</evidence>
<dbReference type="SUPFAM" id="SSF47954">
    <property type="entry name" value="Cyclin-like"/>
    <property type="match status" value="3"/>
</dbReference>
<gene>
    <name evidence="22" type="primary">RBL2</name>
</gene>
<evidence type="ECO:0000256" key="16">
    <source>
        <dbReference type="ARBA" id="ARBA00081550"/>
    </source>
</evidence>
<evidence type="ECO:0000256" key="17">
    <source>
        <dbReference type="SAM" id="MobiDB-lite"/>
    </source>
</evidence>
<evidence type="ECO:0000256" key="2">
    <source>
        <dbReference type="ARBA" id="ARBA00009475"/>
    </source>
</evidence>
<evidence type="ECO:0000256" key="3">
    <source>
        <dbReference type="ARBA" id="ARBA00022491"/>
    </source>
</evidence>
<feature type="compositionally biased region" description="Polar residues" evidence="17">
    <location>
        <begin position="738"/>
        <end position="749"/>
    </location>
</feature>
<dbReference type="Ensembl" id="ENSEEET00000008532.2">
    <property type="protein sequence ID" value="ENSEEEP00000008426.2"/>
    <property type="gene ID" value="ENSEEEG00000004200.2"/>
</dbReference>
<dbReference type="GO" id="GO:2000134">
    <property type="term" value="P:negative regulation of G1/S transition of mitotic cell cycle"/>
    <property type="evidence" value="ECO:0007669"/>
    <property type="project" value="TreeGrafter"/>
</dbReference>
<evidence type="ECO:0000256" key="13">
    <source>
        <dbReference type="ARBA" id="ARBA00071619"/>
    </source>
</evidence>
<evidence type="ECO:0000256" key="15">
    <source>
        <dbReference type="ARBA" id="ARBA00077146"/>
    </source>
</evidence>
<dbReference type="Pfam" id="PF01858">
    <property type="entry name" value="RB_A"/>
    <property type="match status" value="1"/>
</dbReference>
<feature type="region of interest" description="Disordered" evidence="17">
    <location>
        <begin position="857"/>
        <end position="911"/>
    </location>
</feature>
<dbReference type="FunFam" id="1.10.472.140:FF:000001">
    <property type="entry name" value="Retinoblastoma-like 2, isoform CRA_a"/>
    <property type="match status" value="1"/>
</dbReference>
<dbReference type="InterPro" id="IPR015030">
    <property type="entry name" value="RB_C"/>
</dbReference>
<evidence type="ECO:0000259" key="19">
    <source>
        <dbReference type="SMART" id="SM01367"/>
    </source>
</evidence>
<dbReference type="PANTHER" id="PTHR13742">
    <property type="entry name" value="RETINOBLASTOMA-ASSOCIATED PROTEIN RB -RELATED"/>
    <property type="match status" value="1"/>
</dbReference>
<dbReference type="GO" id="GO:0005634">
    <property type="term" value="C:nucleus"/>
    <property type="evidence" value="ECO:0007669"/>
    <property type="project" value="UniProtKB-SubCell"/>
</dbReference>
<keyword evidence="9" id="KW-0325">Glycoprotein</keyword>
<dbReference type="SMART" id="SM01367">
    <property type="entry name" value="DUF3452"/>
    <property type="match status" value="1"/>
</dbReference>
<reference evidence="22" key="5">
    <citation type="submission" date="2025-09" db="UniProtKB">
        <authorList>
            <consortium name="Ensembl"/>
        </authorList>
    </citation>
    <scope>IDENTIFICATION</scope>
</reference>
<evidence type="ECO:0000256" key="7">
    <source>
        <dbReference type="ARBA" id="ARBA00023125"/>
    </source>
</evidence>
<feature type="domain" description="Retinoblastoma-associated protein A-box" evidence="20">
    <location>
        <begin position="360"/>
        <end position="553"/>
    </location>
</feature>
<evidence type="ECO:0000256" key="11">
    <source>
        <dbReference type="ARBA" id="ARBA00023306"/>
    </source>
</evidence>
<comment type="function">
    <text evidence="12">Key regulator of entry into cell division. Directly involved in heterochromatin formation by maintaining overall chromatin structure and, in particular, that of constitutive heterochromatin by stabilizing histone methylation. Recruits and targets histone methyltransferases KMT5B and KMT5C, leading to epigenetic transcriptional repression. Controls histone H4 'Lys-20' trimethylation. Probably acts as a transcription repressor by recruiting chromatin-modifying enzymes to promoters. Potent inhibitor of E2F-mediated trans-activation, associates preferentially with E2F5. Binds to cyclins A and E. Binds to and may be involved in the transforming capacity of the adenovirus E1A protein. May act as a tumor suppressor.</text>
</comment>
<protein>
    <recommendedName>
        <fullName evidence="13">Retinoblastoma-like protein 2</fullName>
    </recommendedName>
    <alternativeName>
        <fullName evidence="15">130 kDa retinoblastoma-associated protein</fullName>
    </alternativeName>
    <alternativeName>
        <fullName evidence="14">Retinoblastoma-related protein 2</fullName>
    </alternativeName>
    <alternativeName>
        <fullName evidence="16">pRb2</fullName>
    </alternativeName>
</protein>
<dbReference type="FunFam" id="1.10.472.10:FF:000049">
    <property type="entry name" value="Retinoblastoma-like 2, isoform CRA_a"/>
    <property type="match status" value="1"/>
</dbReference>
<evidence type="ECO:0000313" key="23">
    <source>
        <dbReference type="Proteomes" id="UP000314983"/>
    </source>
</evidence>
<evidence type="ECO:0000256" key="9">
    <source>
        <dbReference type="ARBA" id="ARBA00023180"/>
    </source>
</evidence>
<dbReference type="CDD" id="cd20606">
    <property type="entry name" value="CYCLIN_RBL2"/>
    <property type="match status" value="1"/>
</dbReference>
<comment type="similarity">
    <text evidence="2">Belongs to the retinoblastoma protein (RB) family.</text>
</comment>
<accession>A0A4W4E976</accession>
<dbReference type="InterPro" id="IPR002720">
    <property type="entry name" value="RB_A"/>
</dbReference>
<evidence type="ECO:0000256" key="4">
    <source>
        <dbReference type="ARBA" id="ARBA00022553"/>
    </source>
</evidence>
<evidence type="ECO:0000313" key="22">
    <source>
        <dbReference type="Ensembl" id="ENSEEEP00000008426.2"/>
    </source>
</evidence>
<evidence type="ECO:0000256" key="6">
    <source>
        <dbReference type="ARBA" id="ARBA00023015"/>
    </source>
</evidence>
<feature type="region of interest" description="Disordered" evidence="17">
    <location>
        <begin position="720"/>
        <end position="749"/>
    </location>
</feature>
<dbReference type="InterPro" id="IPR028309">
    <property type="entry name" value="RB_fam"/>
</dbReference>
<dbReference type="Pfam" id="PF11934">
    <property type="entry name" value="DUF3452"/>
    <property type="match status" value="1"/>
</dbReference>
<keyword evidence="3" id="KW-0678">Repressor</keyword>
<organism evidence="22 23">
    <name type="scientific">Electrophorus electricus</name>
    <name type="common">Electric eel</name>
    <name type="synonym">Gymnotus electricus</name>
    <dbReference type="NCBI Taxonomy" id="8005"/>
    <lineage>
        <taxon>Eukaryota</taxon>
        <taxon>Metazoa</taxon>
        <taxon>Chordata</taxon>
        <taxon>Craniata</taxon>
        <taxon>Vertebrata</taxon>
        <taxon>Euteleostomi</taxon>
        <taxon>Actinopterygii</taxon>
        <taxon>Neopterygii</taxon>
        <taxon>Teleostei</taxon>
        <taxon>Ostariophysi</taxon>
        <taxon>Gymnotiformes</taxon>
        <taxon>Gymnotoidei</taxon>
        <taxon>Gymnotidae</taxon>
        <taxon>Electrophorus</taxon>
    </lineage>
</organism>
<proteinExistence type="inferred from homology"/>